<evidence type="ECO:0000256" key="1">
    <source>
        <dbReference type="SAM" id="MobiDB-lite"/>
    </source>
</evidence>
<keyword evidence="2" id="KW-0548">Nucleotidyltransferase</keyword>
<dbReference type="GO" id="GO:0003968">
    <property type="term" value="F:RNA-directed RNA polymerase activity"/>
    <property type="evidence" value="ECO:0007669"/>
    <property type="project" value="UniProtKB-KW"/>
</dbReference>
<dbReference type="EMBL" id="MT025088">
    <property type="protein sequence ID" value="QIS87960.1"/>
    <property type="molecule type" value="Genomic_RNA"/>
</dbReference>
<evidence type="ECO:0000313" key="2">
    <source>
        <dbReference type="EMBL" id="QIS87960.1"/>
    </source>
</evidence>
<keyword evidence="2" id="KW-0696">RNA-directed RNA polymerase</keyword>
<keyword evidence="2" id="KW-0808">Transferase</keyword>
<dbReference type="InterPro" id="IPR008686">
    <property type="entry name" value="RNA_pol_mitovir"/>
</dbReference>
<reference evidence="2" key="1">
    <citation type="submission" date="2020-01" db="EMBL/GenBank/DDBJ databases">
        <title>Sustained virome diversity in Antarctic penguins and their ticks: geographical connectedness and no evidence for low pathogen pressure.</title>
        <authorList>
            <person name="Wille M."/>
            <person name="Harvey E."/>
            <person name="Shi M."/>
            <person name="Gonzalez-Acuna D."/>
            <person name="Holmes E.C."/>
            <person name="Hurt A.C."/>
        </authorList>
    </citation>
    <scope>NUCLEOTIDE SEQUENCE</scope>
    <source>
        <strain evidence="2">Antarctic24</strain>
    </source>
</reference>
<feature type="region of interest" description="Disordered" evidence="1">
    <location>
        <begin position="684"/>
        <end position="740"/>
    </location>
</feature>
<dbReference type="Pfam" id="PF05919">
    <property type="entry name" value="Mitovir_RNA_pol"/>
    <property type="match status" value="1"/>
</dbReference>
<feature type="compositionally biased region" description="Basic and acidic residues" evidence="1">
    <location>
        <begin position="727"/>
        <end position="740"/>
    </location>
</feature>
<proteinExistence type="predicted"/>
<protein>
    <submittedName>
        <fullName evidence="2">RNA-dependent RNA polymerase</fullName>
    </submittedName>
</protein>
<accession>A0A6H0DK41</accession>
<name>A0A6H0DK41_9VIRU</name>
<sequence length="740" mass="83383">MENTITNSLCKGIRACGLPKKETLSIVNTVSRWVDSSGEQWTVDRLKSLHHWYITIQAGNPEPPTWVARHNDYEPKGSFRCVFNMKNTQKALAILSCHTVFLAREATENQISKFEKSTLGNKTPPLVLSKIPANWKQLPLPDLTIGTPPFEAITGRSIPVMRPWMRHNITSEPNKRAEDVVLAYASSWMSVPQVTLNFICSVGESDIIPPNYLNWGNLDSGGVPLTARQKRPEAIIMEDVGSIGLIQEPSLKGRWVANPNRVAQWATRPLADHWYSLLKATKTDCTFNQERGVKWVQEQLANGISLSGADMTSASDLLSLESSLRLLCKYRLGRDLNDPTHWSDPVSAKYRKHIQYFIDLSRGTWSNPHVASGCTRWRQGQPLGTAPSFALLGLTNNLLGALACREAGIPEDRFRVIGDDMIMDTRAMPHYVHLVERMGGQINREKTVESDRLAEFAGRVITASQVMLKRVKYKEVSDNSFMALVSRLGDQAKSLLKPRQRTVWNEFRFVPGVVVEGPYSGNSYGIPLEYRYDWYLQYSNLSREKLKPDEVKLTPDQFCSQVWFTLRQMFKDEPLSSVRDRFDSVVPLSLKEDFQSSLANAVIPKSRDPRLGAEGEVLLRVLEGISRDKDFTSFRTYISMLQNEKLIISDDDVQTLSPFEADRKVFLKRLDNAIRALGILAKANGKSAADPSSPKPLGRKREGIIGDQVSRPTPPTQDQRLGVRTSRGRERKGSSRGRDR</sequence>
<organism evidence="2">
    <name type="scientific">Smith virus</name>
    <dbReference type="NCBI Taxonomy" id="2707268"/>
    <lineage>
        <taxon>Viruses</taxon>
        <taxon>Riboviria</taxon>
    </lineage>
</organism>